<dbReference type="SUPFAM" id="SSF53955">
    <property type="entry name" value="Lysozyme-like"/>
    <property type="match status" value="1"/>
</dbReference>
<dbReference type="Gene3D" id="1.10.530.40">
    <property type="match status" value="1"/>
</dbReference>
<keyword evidence="5 6" id="KW-0326">Glycosidase</keyword>
<evidence type="ECO:0000256" key="2">
    <source>
        <dbReference type="ARBA" id="ARBA00022529"/>
    </source>
</evidence>
<sequence length="168" mass="18553">MSKRAKGVLASGLGLVAMTAAYLTVPWEGVENKAYYDRLGRVWTVCAGETKGVKPGDRYTDAQCLKMLETRLENDFRKPLQKCIVTFDLAPINVQASMLDLSYNVGIGAACKSTAARRMTERKWRDACHAMTLYNRAGGKVIEGLKKRREYGDAQRIGELELCLAGLG</sequence>
<dbReference type="GO" id="GO:0031640">
    <property type="term" value="P:killing of cells of another organism"/>
    <property type="evidence" value="ECO:0007669"/>
    <property type="project" value="UniProtKB-KW"/>
</dbReference>
<reference evidence="7 8" key="1">
    <citation type="submission" date="2016-10" db="EMBL/GenBank/DDBJ databases">
        <title>The Draft Genome Sequence of the Potato Rhizosphere Bacteria Ochrobactrum sp. IPA7.2.</title>
        <authorList>
            <person name="Gogoleva N.E."/>
            <person name="Khlopko Y.A."/>
            <person name="Burygin G.L."/>
            <person name="Plotnikov A.O."/>
        </authorList>
    </citation>
    <scope>NUCLEOTIDE SEQUENCE [LARGE SCALE GENOMIC DNA]</scope>
    <source>
        <strain evidence="7 8">IPA7.2</strain>
    </source>
</reference>
<organism evidence="7 8">
    <name type="scientific">Brucella cytisi</name>
    <dbReference type="NCBI Taxonomy" id="407152"/>
    <lineage>
        <taxon>Bacteria</taxon>
        <taxon>Pseudomonadati</taxon>
        <taxon>Pseudomonadota</taxon>
        <taxon>Alphaproteobacteria</taxon>
        <taxon>Hyphomicrobiales</taxon>
        <taxon>Brucellaceae</taxon>
        <taxon>Brucella/Ochrobactrum group</taxon>
        <taxon>Brucella</taxon>
    </lineage>
</organism>
<keyword evidence="4 6" id="KW-0378">Hydrolase</keyword>
<dbReference type="InterPro" id="IPR023347">
    <property type="entry name" value="Lysozyme_dom_sf"/>
</dbReference>
<dbReference type="OrthoDB" id="5327667at2"/>
<dbReference type="RefSeq" id="WP_071634603.1">
    <property type="nucleotide sequence ID" value="NZ_MOEC01000071.1"/>
</dbReference>
<dbReference type="PANTHER" id="PTHR38107:SF3">
    <property type="entry name" value="LYSOZYME RRRD-RELATED"/>
    <property type="match status" value="1"/>
</dbReference>
<dbReference type="Proteomes" id="UP000182985">
    <property type="component" value="Unassembled WGS sequence"/>
</dbReference>
<dbReference type="EC" id="3.2.1.17" evidence="6"/>
<dbReference type="InterPro" id="IPR023346">
    <property type="entry name" value="Lysozyme-like_dom_sf"/>
</dbReference>
<evidence type="ECO:0000256" key="6">
    <source>
        <dbReference type="RuleBase" id="RU003788"/>
    </source>
</evidence>
<keyword evidence="8" id="KW-1185">Reference proteome</keyword>
<accession>A0A1J6HXN6</accession>
<dbReference type="PANTHER" id="PTHR38107">
    <property type="match status" value="1"/>
</dbReference>
<dbReference type="CDD" id="cd16900">
    <property type="entry name" value="endolysin_R21-like"/>
    <property type="match status" value="1"/>
</dbReference>
<protein>
    <recommendedName>
        <fullName evidence="6">Lysozyme</fullName>
        <ecNumber evidence="6">3.2.1.17</ecNumber>
    </recommendedName>
</protein>
<comment type="catalytic activity">
    <reaction evidence="1 6">
        <text>Hydrolysis of (1-&gt;4)-beta-linkages between N-acetylmuramic acid and N-acetyl-D-glucosamine residues in a peptidoglycan and between N-acetyl-D-glucosamine residues in chitodextrins.</text>
        <dbReference type="EC" id="3.2.1.17"/>
    </reaction>
</comment>
<name>A0A1J6HXN6_9HYPH</name>
<dbReference type="InterPro" id="IPR002196">
    <property type="entry name" value="Glyco_hydro_24"/>
</dbReference>
<proteinExistence type="inferred from homology"/>
<evidence type="ECO:0000256" key="5">
    <source>
        <dbReference type="ARBA" id="ARBA00023295"/>
    </source>
</evidence>
<dbReference type="GO" id="GO:0042742">
    <property type="term" value="P:defense response to bacterium"/>
    <property type="evidence" value="ECO:0007669"/>
    <property type="project" value="UniProtKB-KW"/>
</dbReference>
<keyword evidence="3 6" id="KW-0081">Bacteriolytic enzyme</keyword>
<evidence type="ECO:0000256" key="4">
    <source>
        <dbReference type="ARBA" id="ARBA00022801"/>
    </source>
</evidence>
<dbReference type="Pfam" id="PF00959">
    <property type="entry name" value="Phage_lysozyme"/>
    <property type="match status" value="1"/>
</dbReference>
<dbReference type="GO" id="GO:0009253">
    <property type="term" value="P:peptidoglycan catabolic process"/>
    <property type="evidence" value="ECO:0007669"/>
    <property type="project" value="InterPro"/>
</dbReference>
<comment type="similarity">
    <text evidence="6">Belongs to the glycosyl hydrolase 24 family.</text>
</comment>
<dbReference type="AlphaFoldDB" id="A0A1J6HXN6"/>
<dbReference type="HAMAP" id="MF_04110">
    <property type="entry name" value="ENDOLYSIN_T4"/>
    <property type="match status" value="1"/>
</dbReference>
<evidence type="ECO:0000256" key="3">
    <source>
        <dbReference type="ARBA" id="ARBA00022638"/>
    </source>
</evidence>
<evidence type="ECO:0000313" key="8">
    <source>
        <dbReference type="Proteomes" id="UP000182985"/>
    </source>
</evidence>
<dbReference type="InterPro" id="IPR051018">
    <property type="entry name" value="Bacteriophage_GH24"/>
</dbReference>
<gene>
    <name evidence="7" type="ORF">BLA27_27840</name>
</gene>
<dbReference type="GO" id="GO:0016998">
    <property type="term" value="P:cell wall macromolecule catabolic process"/>
    <property type="evidence" value="ECO:0007669"/>
    <property type="project" value="InterPro"/>
</dbReference>
<evidence type="ECO:0000313" key="7">
    <source>
        <dbReference type="EMBL" id="OIS90238.1"/>
    </source>
</evidence>
<dbReference type="InterPro" id="IPR034690">
    <property type="entry name" value="Endolysin_T4_type"/>
</dbReference>
<keyword evidence="2 6" id="KW-0929">Antimicrobial</keyword>
<dbReference type="EMBL" id="MOEC01000071">
    <property type="protein sequence ID" value="OIS90238.1"/>
    <property type="molecule type" value="Genomic_DNA"/>
</dbReference>
<evidence type="ECO:0000256" key="1">
    <source>
        <dbReference type="ARBA" id="ARBA00000632"/>
    </source>
</evidence>
<comment type="caution">
    <text evidence="7">The sequence shown here is derived from an EMBL/GenBank/DDBJ whole genome shotgun (WGS) entry which is preliminary data.</text>
</comment>
<dbReference type="GO" id="GO:0003796">
    <property type="term" value="F:lysozyme activity"/>
    <property type="evidence" value="ECO:0007669"/>
    <property type="project" value="UniProtKB-EC"/>
</dbReference>